<protein>
    <recommendedName>
        <fullName evidence="5">ATP-grasp fold PylC-type domain-containing protein</fullName>
    </recommendedName>
</protein>
<dbReference type="GO" id="GO:0005524">
    <property type="term" value="F:ATP binding"/>
    <property type="evidence" value="ECO:0007669"/>
    <property type="project" value="UniProtKB-KW"/>
</dbReference>
<gene>
    <name evidence="6" type="ORF">MsAc7_12630</name>
</gene>
<proteinExistence type="predicted"/>
<name>A0AA96V4C6_9EURY</name>
<dbReference type="GO" id="GO:0005829">
    <property type="term" value="C:cytosol"/>
    <property type="evidence" value="ECO:0007669"/>
    <property type="project" value="TreeGrafter"/>
</dbReference>
<keyword evidence="1" id="KW-0436">Ligase</keyword>
<organism evidence="6 7">
    <name type="scientific">Methanolapillus millepedarum</name>
    <dbReference type="NCBI Taxonomy" id="3028296"/>
    <lineage>
        <taxon>Archaea</taxon>
        <taxon>Methanobacteriati</taxon>
        <taxon>Methanobacteriota</taxon>
        <taxon>Stenosarchaea group</taxon>
        <taxon>Methanomicrobia</taxon>
        <taxon>Methanosarcinales</taxon>
        <taxon>Methanosarcinaceae</taxon>
        <taxon>Methanolapillus</taxon>
    </lineage>
</organism>
<dbReference type="GO" id="GO:0016874">
    <property type="term" value="F:ligase activity"/>
    <property type="evidence" value="ECO:0007669"/>
    <property type="project" value="UniProtKB-KW"/>
</dbReference>
<dbReference type="AlphaFoldDB" id="A0AA96V4C6"/>
<dbReference type="GO" id="GO:0046872">
    <property type="term" value="F:metal ion binding"/>
    <property type="evidence" value="ECO:0007669"/>
    <property type="project" value="InterPro"/>
</dbReference>
<dbReference type="SUPFAM" id="SSF56059">
    <property type="entry name" value="Glutathione synthetase ATP-binding domain-like"/>
    <property type="match status" value="1"/>
</dbReference>
<evidence type="ECO:0000313" key="6">
    <source>
        <dbReference type="EMBL" id="WNY25705.1"/>
    </source>
</evidence>
<dbReference type="Gene3D" id="3.40.50.720">
    <property type="entry name" value="NAD(P)-binding Rossmann-like Domain"/>
    <property type="match status" value="1"/>
</dbReference>
<dbReference type="InterPro" id="IPR003806">
    <property type="entry name" value="ATP-grasp_PylC-type"/>
</dbReference>
<dbReference type="GO" id="GO:0071524">
    <property type="term" value="P:pyrrolysine biosynthetic process"/>
    <property type="evidence" value="ECO:0007669"/>
    <property type="project" value="InterPro"/>
</dbReference>
<sequence>MGITMCLSDKSVKPQEQMTVFRPDFQKSGKRICLIGGKLQGVEAAYLSQKAGLYVILIDKNKDALAREFADEFHCFDVTKDKKAFIEISEKSDFMLPVNENQETIDFLESVQHEINPRCALLFDFDAYRISCDKNKSKKYFRSVNVPTPTDRPTEPPFFVKPPNESGSSNARIVKTEKELESVPADYLIEEYVEGPVWSLEVIGDGKHYEVVKETYIHLDDVYDCNQVTPLPKNPDLRKITLDLASGLSLKGIMDVEAIESKKGFKVLEIDARFPSQTPICVYFSSGVNLISLLIDAFEKPFDADSLKRATNEKYKNHYGILEHFLYEETKTAPLYGKLTSGGEHLVSKGKKLTPVFVSENIEIYEFADQKYKAYTIISHSKSQEEAEKYHQAAQLMVLEKNAPCES</sequence>
<dbReference type="PANTHER" id="PTHR43055:SF1">
    <property type="entry name" value="FORMATE-DEPENDENT PHOSPHORIBOSYLGLYCINAMIDE FORMYLTRANSFERASE"/>
    <property type="match status" value="1"/>
</dbReference>
<feature type="region of interest" description="Disordered" evidence="4">
    <location>
        <begin position="145"/>
        <end position="170"/>
    </location>
</feature>
<evidence type="ECO:0000313" key="7">
    <source>
        <dbReference type="Proteomes" id="UP001303587"/>
    </source>
</evidence>
<dbReference type="InterPro" id="IPR023890">
    <property type="entry name" value="Pyrrolys_PylC"/>
</dbReference>
<reference evidence="6 7" key="1">
    <citation type="submission" date="2023-07" db="EMBL/GenBank/DDBJ databases">
        <title>Closed genoem sequence of Methanosarcinaceae archaeon Ac7.</title>
        <authorList>
            <person name="Poehlein A."/>
            <person name="Protasov E."/>
            <person name="Platt K."/>
            <person name="Reeh H."/>
            <person name="Daniel R."/>
            <person name="Brune A."/>
        </authorList>
    </citation>
    <scope>NUCLEOTIDE SEQUENCE [LARGE SCALE GENOMIC DNA]</scope>
    <source>
        <strain evidence="6 7">Ac7</strain>
    </source>
</reference>
<evidence type="ECO:0000259" key="5">
    <source>
        <dbReference type="Pfam" id="PF02655"/>
    </source>
</evidence>
<dbReference type="InterPro" id="IPR016185">
    <property type="entry name" value="PreATP-grasp_dom_sf"/>
</dbReference>
<evidence type="ECO:0000256" key="1">
    <source>
        <dbReference type="ARBA" id="ARBA00022598"/>
    </source>
</evidence>
<dbReference type="Gene3D" id="3.30.470.20">
    <property type="entry name" value="ATP-grasp fold, B domain"/>
    <property type="match status" value="1"/>
</dbReference>
<feature type="domain" description="ATP-grasp fold PylC-type" evidence="5">
    <location>
        <begin position="133"/>
        <end position="274"/>
    </location>
</feature>
<dbReference type="SUPFAM" id="SSF52440">
    <property type="entry name" value="PreATP-grasp domain"/>
    <property type="match status" value="1"/>
</dbReference>
<dbReference type="Proteomes" id="UP001303587">
    <property type="component" value="Chromosome"/>
</dbReference>
<evidence type="ECO:0000256" key="4">
    <source>
        <dbReference type="SAM" id="MobiDB-lite"/>
    </source>
</evidence>
<dbReference type="NCBIfam" id="TIGR03909">
    <property type="entry name" value="pyrrolys_PylC"/>
    <property type="match status" value="1"/>
</dbReference>
<accession>A0AA96V4C6</accession>
<dbReference type="EMBL" id="CP131060">
    <property type="protein sequence ID" value="WNY25705.1"/>
    <property type="molecule type" value="Genomic_DNA"/>
</dbReference>
<dbReference type="PANTHER" id="PTHR43055">
    <property type="entry name" value="FORMATE-DEPENDENT PHOSPHORIBOSYLGLYCINAMIDE FORMYLTRANSFERASE"/>
    <property type="match status" value="1"/>
</dbReference>
<evidence type="ECO:0000256" key="2">
    <source>
        <dbReference type="ARBA" id="ARBA00022741"/>
    </source>
</evidence>
<keyword evidence="3" id="KW-0067">ATP-binding</keyword>
<keyword evidence="2" id="KW-0547">Nucleotide-binding</keyword>
<keyword evidence="7" id="KW-1185">Reference proteome</keyword>
<evidence type="ECO:0000256" key="3">
    <source>
        <dbReference type="ARBA" id="ARBA00022840"/>
    </source>
</evidence>
<dbReference type="Pfam" id="PF02655">
    <property type="entry name" value="ATP-grasp_3"/>
    <property type="match status" value="1"/>
</dbReference>